<comment type="caution">
    <text evidence="1">The sequence shown here is derived from an EMBL/GenBank/DDBJ whole genome shotgun (WGS) entry which is preliminary data.</text>
</comment>
<proteinExistence type="predicted"/>
<dbReference type="RefSeq" id="WP_125366390.1">
    <property type="nucleotide sequence ID" value="NZ_RHWT01000040.1"/>
</dbReference>
<evidence type="ECO:0000313" key="2">
    <source>
        <dbReference type="Proteomes" id="UP000275321"/>
    </source>
</evidence>
<dbReference type="AlphaFoldDB" id="A0A427KG42"/>
<evidence type="ECO:0000313" key="1">
    <source>
        <dbReference type="EMBL" id="RSB27195.1"/>
    </source>
</evidence>
<organism evidence="1 2">
    <name type="scientific">Enterobacter cloacae</name>
    <dbReference type="NCBI Taxonomy" id="550"/>
    <lineage>
        <taxon>Bacteria</taxon>
        <taxon>Pseudomonadati</taxon>
        <taxon>Pseudomonadota</taxon>
        <taxon>Gammaproteobacteria</taxon>
        <taxon>Enterobacterales</taxon>
        <taxon>Enterobacteriaceae</taxon>
        <taxon>Enterobacter</taxon>
        <taxon>Enterobacter cloacae complex</taxon>
    </lineage>
</organism>
<gene>
    <name evidence="1" type="ORF">EGK68_21940</name>
</gene>
<name>A0A427KG42_ENTCL</name>
<accession>A0A427KG42</accession>
<protein>
    <submittedName>
        <fullName evidence="1">Uncharacterized protein</fullName>
    </submittedName>
</protein>
<dbReference type="EMBL" id="RHWT01000040">
    <property type="protein sequence ID" value="RSB27195.1"/>
    <property type="molecule type" value="Genomic_DNA"/>
</dbReference>
<reference evidence="1 2" key="1">
    <citation type="submission" date="2018-10" db="EMBL/GenBank/DDBJ databases">
        <title>Transmission dynamics of multidrug resistant bacteria on intensive care unit surfaces.</title>
        <authorList>
            <person name="D'Souza A.W."/>
            <person name="Potter R.F."/>
            <person name="Wallace M."/>
            <person name="Shupe A."/>
            <person name="Patel S."/>
            <person name="Sun S."/>
            <person name="Gul D."/>
            <person name="Kwon J.H."/>
            <person name="Andleeb S."/>
            <person name="Burnham C.-A.D."/>
            <person name="Dantas G."/>
        </authorList>
    </citation>
    <scope>NUCLEOTIDE SEQUENCE [LARGE SCALE GENOMIC DNA]</scope>
    <source>
        <strain evidence="1 2">EC_073</strain>
    </source>
</reference>
<dbReference type="Proteomes" id="UP000275321">
    <property type="component" value="Unassembled WGS sequence"/>
</dbReference>
<sequence>MAKIFELYHGTRQRFDSFDAAFKGTGEAGTIDACWFTDNFKGAKNHAVLKNRNSSQPLVYRCELTANALLADHSVPLSEQPQIDYLIRSSFPVSISESIKAGRDWHCFSRPHYQMDRKGKIVHMGPVGLDCHEVISLYKQCGIHGVYDWEGMFTDGYLHGTTIIMFDFSELRIREVIEV</sequence>